<reference evidence="2" key="1">
    <citation type="submission" date="2017-09" db="EMBL/GenBank/DDBJ databases">
        <title>Depth-based differentiation of microbial function through sediment-hosted aquifers and enrichment of novel symbionts in the deep terrestrial subsurface.</title>
        <authorList>
            <person name="Probst A.J."/>
            <person name="Ladd B."/>
            <person name="Jarett J.K."/>
            <person name="Geller-Mcgrath D.E."/>
            <person name="Sieber C.M.K."/>
            <person name="Emerson J.B."/>
            <person name="Anantharaman K."/>
            <person name="Thomas B.C."/>
            <person name="Malmstrom R."/>
            <person name="Stieglmeier M."/>
            <person name="Klingl A."/>
            <person name="Woyke T."/>
            <person name="Ryan C.M."/>
            <person name="Banfield J.F."/>
        </authorList>
    </citation>
    <scope>NUCLEOTIDE SEQUENCE [LARGE SCALE GENOMIC DNA]</scope>
</reference>
<comment type="caution">
    <text evidence="1">The sequence shown here is derived from an EMBL/GenBank/DDBJ whole genome shotgun (WGS) entry which is preliminary data.</text>
</comment>
<dbReference type="AlphaFoldDB" id="A0A2M7UEN8"/>
<proteinExistence type="predicted"/>
<dbReference type="Gene3D" id="3.40.50.300">
    <property type="entry name" value="P-loop containing nucleotide triphosphate hydrolases"/>
    <property type="match status" value="1"/>
</dbReference>
<protein>
    <recommendedName>
        <fullName evidence="3">DNA polymerase III subunit delta</fullName>
    </recommendedName>
</protein>
<dbReference type="GO" id="GO:0006261">
    <property type="term" value="P:DNA-templated DNA replication"/>
    <property type="evidence" value="ECO:0007669"/>
    <property type="project" value="TreeGrafter"/>
</dbReference>
<sequence>MLIGHQRILNFLKKSAENGRLAHAYLFAGPAHLGKKTVALGFIKHLVGQEVKGKIIPDILIIEPEVAEKDGVKKELEIGIDEARKIQHQMSLRPQVLSYKIALIDRAEKMTPEAGNCLLKTLEEPLGKTVMILITSNPKMLLPTIVSRCQLVNFLPVAKSEIEKGLRSIGGNSPNIGRIIRLANGRPGLAIEYLNNPELLKEEEKIIGQLKKILVSGINERYRVAEEMSKNIPLTRQIINRWLFWFRDLVLLKNNCPDLITYPEAVQCQKSYSSAKLGEIIRAIKKSDWLLGNSGLNARLVLEVLMLEI</sequence>
<name>A0A2M7UEN8_9BACT</name>
<dbReference type="SUPFAM" id="SSF52540">
    <property type="entry name" value="P-loop containing nucleoside triphosphate hydrolases"/>
    <property type="match status" value="1"/>
</dbReference>
<organism evidence="1 2">
    <name type="scientific">Candidatus Portnoybacteria bacterium CG_4_10_14_0_2_um_filter_43_36</name>
    <dbReference type="NCBI Taxonomy" id="1974798"/>
    <lineage>
        <taxon>Bacteria</taxon>
        <taxon>Candidatus Portnoyibacteriota</taxon>
    </lineage>
</organism>
<dbReference type="Proteomes" id="UP000231688">
    <property type="component" value="Unassembled WGS sequence"/>
</dbReference>
<dbReference type="PANTHER" id="PTHR11669:SF8">
    <property type="entry name" value="DNA POLYMERASE III SUBUNIT DELTA"/>
    <property type="match status" value="1"/>
</dbReference>
<evidence type="ECO:0008006" key="3">
    <source>
        <dbReference type="Google" id="ProtNLM"/>
    </source>
</evidence>
<gene>
    <name evidence="1" type="ORF">COY10_01055</name>
</gene>
<evidence type="ECO:0000313" key="2">
    <source>
        <dbReference type="Proteomes" id="UP000231688"/>
    </source>
</evidence>
<evidence type="ECO:0000313" key="1">
    <source>
        <dbReference type="EMBL" id="PIZ69697.1"/>
    </source>
</evidence>
<dbReference type="EMBL" id="PFOH01000026">
    <property type="protein sequence ID" value="PIZ69697.1"/>
    <property type="molecule type" value="Genomic_DNA"/>
</dbReference>
<dbReference type="Pfam" id="PF13177">
    <property type="entry name" value="DNA_pol3_delta2"/>
    <property type="match status" value="1"/>
</dbReference>
<dbReference type="InterPro" id="IPR027417">
    <property type="entry name" value="P-loop_NTPase"/>
</dbReference>
<dbReference type="PANTHER" id="PTHR11669">
    <property type="entry name" value="REPLICATION FACTOR C / DNA POLYMERASE III GAMMA-TAU SUBUNIT"/>
    <property type="match status" value="1"/>
</dbReference>
<dbReference type="InterPro" id="IPR050238">
    <property type="entry name" value="DNA_Rep/Repair_Clamp_Loader"/>
</dbReference>
<accession>A0A2M7UEN8</accession>